<keyword evidence="5 11" id="KW-0812">Transmembrane</keyword>
<organism evidence="15 16">
    <name type="scientific">Rhynchospora tenuis</name>
    <dbReference type="NCBI Taxonomy" id="198213"/>
    <lineage>
        <taxon>Eukaryota</taxon>
        <taxon>Viridiplantae</taxon>
        <taxon>Streptophyta</taxon>
        <taxon>Embryophyta</taxon>
        <taxon>Tracheophyta</taxon>
        <taxon>Spermatophyta</taxon>
        <taxon>Magnoliopsida</taxon>
        <taxon>Liliopsida</taxon>
        <taxon>Poales</taxon>
        <taxon>Cyperaceae</taxon>
        <taxon>Cyperoideae</taxon>
        <taxon>Rhynchosporeae</taxon>
        <taxon>Rhynchospora</taxon>
    </lineage>
</organism>
<evidence type="ECO:0000256" key="5">
    <source>
        <dbReference type="ARBA" id="ARBA00022692"/>
    </source>
</evidence>
<dbReference type="FunFam" id="3.80.10.10:FF:000213">
    <property type="entry name" value="Tyrosine-sulfated glycopeptide receptor 1"/>
    <property type="match status" value="1"/>
</dbReference>
<evidence type="ECO:0000256" key="2">
    <source>
        <dbReference type="ARBA" id="ARBA00009592"/>
    </source>
</evidence>
<dbReference type="Pfam" id="PF08263">
    <property type="entry name" value="LRRNT_2"/>
    <property type="match status" value="1"/>
</dbReference>
<feature type="domain" description="Disease resistance R13L4/SHOC-2-like LRR" evidence="14">
    <location>
        <begin position="196"/>
        <end position="403"/>
    </location>
</feature>
<proteinExistence type="inferred from homology"/>
<feature type="chain" id="PRO_5041993392" description="Leucine-rich repeat-containing N-terminal plant-type domain-containing protein" evidence="12">
    <location>
        <begin position="21"/>
        <end position="896"/>
    </location>
</feature>
<name>A0AAD5Z4Y0_9POAL</name>
<evidence type="ECO:0000256" key="8">
    <source>
        <dbReference type="ARBA" id="ARBA00022989"/>
    </source>
</evidence>
<dbReference type="Pfam" id="PF00560">
    <property type="entry name" value="LRR_1"/>
    <property type="match status" value="9"/>
</dbReference>
<dbReference type="Proteomes" id="UP001210211">
    <property type="component" value="Unassembled WGS sequence"/>
</dbReference>
<evidence type="ECO:0000256" key="11">
    <source>
        <dbReference type="SAM" id="Phobius"/>
    </source>
</evidence>
<protein>
    <recommendedName>
        <fullName evidence="17">Leucine-rich repeat-containing N-terminal plant-type domain-containing protein</fullName>
    </recommendedName>
</protein>
<dbReference type="PRINTS" id="PR00019">
    <property type="entry name" value="LEURICHRPT"/>
</dbReference>
<keyword evidence="7" id="KW-0677">Repeat</keyword>
<dbReference type="PANTHER" id="PTHR48063">
    <property type="entry name" value="LRR RECEPTOR-LIKE KINASE"/>
    <property type="match status" value="1"/>
</dbReference>
<keyword evidence="3" id="KW-1003">Cell membrane</keyword>
<dbReference type="Pfam" id="PF13855">
    <property type="entry name" value="LRR_8"/>
    <property type="match status" value="1"/>
</dbReference>
<feature type="transmembrane region" description="Helical" evidence="11">
    <location>
        <begin position="839"/>
        <end position="861"/>
    </location>
</feature>
<dbReference type="EMBL" id="JAMRDG010000002">
    <property type="protein sequence ID" value="KAJ3686951.1"/>
    <property type="molecule type" value="Genomic_DNA"/>
</dbReference>
<reference evidence="15 16" key="1">
    <citation type="journal article" date="2022" name="Cell">
        <title>Repeat-based holocentromeres influence genome architecture and karyotype evolution.</title>
        <authorList>
            <person name="Hofstatter P.G."/>
            <person name="Thangavel G."/>
            <person name="Lux T."/>
            <person name="Neumann P."/>
            <person name="Vondrak T."/>
            <person name="Novak P."/>
            <person name="Zhang M."/>
            <person name="Costa L."/>
            <person name="Castellani M."/>
            <person name="Scott A."/>
            <person name="Toegelov H."/>
            <person name="Fuchs J."/>
            <person name="Mata-Sucre Y."/>
            <person name="Dias Y."/>
            <person name="Vanzela A.L.L."/>
            <person name="Huettel B."/>
            <person name="Almeida C.C.S."/>
            <person name="Simkova H."/>
            <person name="Souza G."/>
            <person name="Pedrosa-Harand A."/>
            <person name="Macas J."/>
            <person name="Mayer K.F.X."/>
            <person name="Houben A."/>
            <person name="Marques A."/>
        </authorList>
    </citation>
    <scope>NUCLEOTIDE SEQUENCE [LARGE SCALE GENOMIC DNA]</scope>
    <source>
        <strain evidence="15">RhyTen1mFocal</strain>
    </source>
</reference>
<evidence type="ECO:0000259" key="14">
    <source>
        <dbReference type="Pfam" id="PF23598"/>
    </source>
</evidence>
<feature type="domain" description="Leucine-rich repeat-containing N-terminal plant-type" evidence="13">
    <location>
        <begin position="25"/>
        <end position="62"/>
    </location>
</feature>
<dbReference type="SMART" id="SM00369">
    <property type="entry name" value="LRR_TYP"/>
    <property type="match status" value="9"/>
</dbReference>
<evidence type="ECO:0000256" key="3">
    <source>
        <dbReference type="ARBA" id="ARBA00022475"/>
    </source>
</evidence>
<dbReference type="InterPro" id="IPR003591">
    <property type="entry name" value="Leu-rich_rpt_typical-subtyp"/>
</dbReference>
<keyword evidence="9 11" id="KW-0472">Membrane</keyword>
<dbReference type="PROSITE" id="PS51450">
    <property type="entry name" value="LRR"/>
    <property type="match status" value="1"/>
</dbReference>
<evidence type="ECO:0000256" key="12">
    <source>
        <dbReference type="SAM" id="SignalP"/>
    </source>
</evidence>
<comment type="caution">
    <text evidence="15">The sequence shown here is derived from an EMBL/GenBank/DDBJ whole genome shotgun (WGS) entry which is preliminary data.</text>
</comment>
<dbReference type="SMART" id="SM00365">
    <property type="entry name" value="LRR_SD22"/>
    <property type="match status" value="5"/>
</dbReference>
<dbReference type="InterPro" id="IPR032675">
    <property type="entry name" value="LRR_dom_sf"/>
</dbReference>
<dbReference type="InterPro" id="IPR001611">
    <property type="entry name" value="Leu-rich_rpt"/>
</dbReference>
<evidence type="ECO:0000313" key="15">
    <source>
        <dbReference type="EMBL" id="KAJ3686951.1"/>
    </source>
</evidence>
<sequence>MHHFLPNILIFLLVIQAFLANCCLEHERDALLKFKAGVGDISNRLVSWRGQECCDWAWIRCSNQTGHVIKLNLPNTNFEFVDGSYEDFLSYWNYHSLTGKISPSLASLSDLKHLDLSYNNFGGNKFPKFISSLKNLKYLNLSNTGMSGMMPPQLGNLSRLFYLDLSCEYSDSILYTDTWWFSNLRSLRYMDMSGVNFKDSNDWVESLNKLPSLEVLVLSDNGLIKLSNSLTFVNFTSLRVLHISSQNFNSTIPNWLGSLKSLTDLLLESCNLVSPYPATLGNLSSLSKLSLGFNSLDGMIPPMCNLTRLTYLSLSDNNIEGDIGELLEKFTLGKLQYLDISWTNLSGILSEAQLTSFLKLKTLELSGNNITVFLDSNWNPTFQLNRIGMFSCYLGPNFPTWLKRQKEVQYLSLEDTGIDDIIPSWFWKLTSLQFIDLFSNRLRGNLPASLVHMTKLNSIILSNNQLEGEIPFLPISLNGLSLSNNSFSGQLRKTYESSYRKKSVRSDNLSGEVVELFPCGLTNLMYLDLSSNNLSGHLPPCWSNIGQDLILSNNKFSGATPSSFSCSKQLTVVSFNNNNLAGDFPIDLKFCTGLQFLDLGENKYFGGIPDWVGENMHQLTYLRLSSNLLSGNIPSTLTRLEYLQVLDLGNNHLSGPLPSHLDNFTDMGQSFHYLDFDSGESLQTITKSSNLVYDSDNLYFWKSIDLSNNNLTGEIPQNIVVLDGLLNLNLSHNHLIGEIPFEIGNMTSLESLDLHMNNLSGTIPQSISLLYSLEVLNLSYNYLSGSIPTGHQLQSLDDPSIYSGNPNLCGPPLKMSCESPKSDDNNDSKSKHVGDRDNWFYLFIEFGFVVGFLVVFFILLFKRNWRYDYFRMIDIGFNRLHVLTALAFERWSAERA</sequence>
<evidence type="ECO:0000256" key="10">
    <source>
        <dbReference type="ARBA" id="ARBA00023180"/>
    </source>
</evidence>
<evidence type="ECO:0000259" key="13">
    <source>
        <dbReference type="Pfam" id="PF08263"/>
    </source>
</evidence>
<comment type="similarity">
    <text evidence="2">Belongs to the RLP family.</text>
</comment>
<keyword evidence="10" id="KW-0325">Glycoprotein</keyword>
<evidence type="ECO:0000256" key="6">
    <source>
        <dbReference type="ARBA" id="ARBA00022729"/>
    </source>
</evidence>
<gene>
    <name evidence="15" type="ORF">LUZ61_016115</name>
</gene>
<dbReference type="InterPro" id="IPR013210">
    <property type="entry name" value="LRR_N_plant-typ"/>
</dbReference>
<evidence type="ECO:0000256" key="1">
    <source>
        <dbReference type="ARBA" id="ARBA00004251"/>
    </source>
</evidence>
<dbReference type="AlphaFoldDB" id="A0AAD5Z4Y0"/>
<dbReference type="InterPro" id="IPR055414">
    <property type="entry name" value="LRR_R13L4/SHOC2-like"/>
</dbReference>
<dbReference type="PANTHER" id="PTHR48063:SF90">
    <property type="entry name" value="OS11G0565920 PROTEIN"/>
    <property type="match status" value="1"/>
</dbReference>
<dbReference type="GO" id="GO:0005886">
    <property type="term" value="C:plasma membrane"/>
    <property type="evidence" value="ECO:0007669"/>
    <property type="project" value="UniProtKB-SubCell"/>
</dbReference>
<comment type="subcellular location">
    <subcellularLocation>
        <location evidence="1">Cell membrane</location>
        <topology evidence="1">Single-pass type I membrane protein</topology>
    </subcellularLocation>
</comment>
<dbReference type="Pfam" id="PF23598">
    <property type="entry name" value="LRR_14"/>
    <property type="match status" value="1"/>
</dbReference>
<evidence type="ECO:0000256" key="9">
    <source>
        <dbReference type="ARBA" id="ARBA00023136"/>
    </source>
</evidence>
<dbReference type="Gene3D" id="3.80.10.10">
    <property type="entry name" value="Ribonuclease Inhibitor"/>
    <property type="match status" value="4"/>
</dbReference>
<dbReference type="SUPFAM" id="SSF52058">
    <property type="entry name" value="L domain-like"/>
    <property type="match status" value="3"/>
</dbReference>
<keyword evidence="8 11" id="KW-1133">Transmembrane helix</keyword>
<evidence type="ECO:0000256" key="4">
    <source>
        <dbReference type="ARBA" id="ARBA00022614"/>
    </source>
</evidence>
<accession>A0AAD5Z4Y0</accession>
<feature type="signal peptide" evidence="12">
    <location>
        <begin position="1"/>
        <end position="20"/>
    </location>
</feature>
<dbReference type="InterPro" id="IPR046956">
    <property type="entry name" value="RLP23-like"/>
</dbReference>
<evidence type="ECO:0008006" key="17">
    <source>
        <dbReference type="Google" id="ProtNLM"/>
    </source>
</evidence>
<keyword evidence="16" id="KW-1185">Reference proteome</keyword>
<evidence type="ECO:0000256" key="7">
    <source>
        <dbReference type="ARBA" id="ARBA00022737"/>
    </source>
</evidence>
<keyword evidence="6 12" id="KW-0732">Signal</keyword>
<evidence type="ECO:0000313" key="16">
    <source>
        <dbReference type="Proteomes" id="UP001210211"/>
    </source>
</evidence>
<keyword evidence="4" id="KW-0433">Leucine-rich repeat</keyword>